<evidence type="ECO:0000313" key="3">
    <source>
        <dbReference type="EnsemblPlants" id="MELO3C030505.2.1"/>
    </source>
</evidence>
<feature type="domain" description="Transposase-associated" evidence="2">
    <location>
        <begin position="151"/>
        <end position="191"/>
    </location>
</feature>
<dbReference type="InterPro" id="IPR029480">
    <property type="entry name" value="Transpos_assoc"/>
</dbReference>
<dbReference type="Gramene" id="MELO3C030505.2.1">
    <property type="protein sequence ID" value="MELO3C030505.2.1"/>
    <property type="gene ID" value="MELO3C030505.2"/>
</dbReference>
<dbReference type="AlphaFoldDB" id="A0A9I9E956"/>
<dbReference type="PANTHER" id="PTHR33144:SF55">
    <property type="entry name" value="CHROMATIN REMODELER BROMODOMAIN FAMILY"/>
    <property type="match status" value="1"/>
</dbReference>
<keyword evidence="1" id="KW-0812">Transmembrane</keyword>
<accession>A0A9I9E956</accession>
<reference evidence="3" key="1">
    <citation type="submission" date="2023-03" db="UniProtKB">
        <authorList>
            <consortium name="EnsemblPlants"/>
        </authorList>
    </citation>
    <scope>IDENTIFICATION</scope>
</reference>
<feature type="transmembrane region" description="Helical" evidence="1">
    <location>
        <begin position="94"/>
        <end position="116"/>
    </location>
</feature>
<keyword evidence="1" id="KW-0472">Membrane</keyword>
<sequence length="491" mass="56713">MCCCELVGCRSVFLMSSIEHRSVIECFSSSAWSRLLHCCCSERSFSAKRRSNITEHHSNIAKRRSVVKRLTDRFVEHCYSSDSLSFCSSNAKNLILFLFVTMVWMRFGVYDAYFGFGKPKKVEIVSFESPYNKSWVWKISSNLDFRIQLLSTRCPCLKCGNCEKHSRKGVGDHLYVNGIDESYKIWFCHGEELPKSFFYGESSKLDTHTCEENDVGIVKEIIEVAHEEYSKYPNRFEKFLIDAEKPLYEGCKKYTKLCTLKILPTINELPNSLYEAKKTLGAFEMEYEKIHAHALIIVVSIGKNLLMQLKDLEFPRGKKIHKKLSMNRSEKICWNRLSSFFELSYRKDLHPSHTMDTHMSDFNEELGGELNATFGIEDEEKEIGEKKVVRFNEEGAPVGENEAKLNSFIGSATHYHAPITYTSWKSVSAELKDKILTTVQTAFVIDPKPRKNILQTAGISFCQFKNWLTTKYIMSRKDEPQLLQVPPEKYN</sequence>
<name>A0A9I9E956_CUCME</name>
<dbReference type="Gene3D" id="3.30.559.10">
    <property type="entry name" value="Chloramphenicol acetyltransferase-like domain"/>
    <property type="match status" value="1"/>
</dbReference>
<keyword evidence="1" id="KW-1133">Transmembrane helix</keyword>
<proteinExistence type="predicted"/>
<evidence type="ECO:0000256" key="1">
    <source>
        <dbReference type="SAM" id="Phobius"/>
    </source>
</evidence>
<dbReference type="Pfam" id="PF13963">
    <property type="entry name" value="Transpos_assoc"/>
    <property type="match status" value="1"/>
</dbReference>
<organism evidence="3">
    <name type="scientific">Cucumis melo</name>
    <name type="common">Muskmelon</name>
    <dbReference type="NCBI Taxonomy" id="3656"/>
    <lineage>
        <taxon>Eukaryota</taxon>
        <taxon>Viridiplantae</taxon>
        <taxon>Streptophyta</taxon>
        <taxon>Embryophyta</taxon>
        <taxon>Tracheophyta</taxon>
        <taxon>Spermatophyta</taxon>
        <taxon>Magnoliopsida</taxon>
        <taxon>eudicotyledons</taxon>
        <taxon>Gunneridae</taxon>
        <taxon>Pentapetalae</taxon>
        <taxon>rosids</taxon>
        <taxon>fabids</taxon>
        <taxon>Cucurbitales</taxon>
        <taxon>Cucurbitaceae</taxon>
        <taxon>Benincaseae</taxon>
        <taxon>Cucumis</taxon>
    </lineage>
</organism>
<protein>
    <recommendedName>
        <fullName evidence="2">Transposase-associated domain-containing protein</fullName>
    </recommendedName>
</protein>
<dbReference type="PANTHER" id="PTHR33144">
    <property type="entry name" value="OS10G0409366 PROTEIN-RELATED"/>
    <property type="match status" value="1"/>
</dbReference>
<dbReference type="InterPro" id="IPR023213">
    <property type="entry name" value="CAT-like_dom_sf"/>
</dbReference>
<evidence type="ECO:0000259" key="2">
    <source>
        <dbReference type="Pfam" id="PF13963"/>
    </source>
</evidence>
<dbReference type="EnsemblPlants" id="MELO3C030505.2.1">
    <property type="protein sequence ID" value="MELO3C030505.2.1"/>
    <property type="gene ID" value="MELO3C030505.2"/>
</dbReference>